<dbReference type="InterPro" id="IPR024167">
    <property type="entry name" value="Cytochrome_c4-like"/>
</dbReference>
<evidence type="ECO:0000256" key="8">
    <source>
        <dbReference type="PIRSR" id="PIRSR000005-1"/>
    </source>
</evidence>
<feature type="binding site" description="axial binding residue" evidence="9">
    <location>
        <position position="83"/>
    </location>
    <ligand>
        <name>heme c</name>
        <dbReference type="ChEBI" id="CHEBI:61717"/>
        <label>1</label>
    </ligand>
    <ligandPart>
        <name>Fe</name>
        <dbReference type="ChEBI" id="CHEBI:18248"/>
    </ligandPart>
</feature>
<keyword evidence="6" id="KW-0249">Electron transport</keyword>
<dbReference type="Pfam" id="PF00034">
    <property type="entry name" value="Cytochrom_C"/>
    <property type="match status" value="2"/>
</dbReference>
<evidence type="ECO:0000259" key="10">
    <source>
        <dbReference type="PROSITE" id="PS51007"/>
    </source>
</evidence>
<dbReference type="PANTHER" id="PTHR33751">
    <property type="entry name" value="CBB3-TYPE CYTOCHROME C OXIDASE SUBUNIT FIXP"/>
    <property type="match status" value="1"/>
</dbReference>
<feature type="binding site" description="axial binding residue" evidence="9">
    <location>
        <position position="180"/>
    </location>
    <ligand>
        <name>heme c</name>
        <dbReference type="ChEBI" id="CHEBI:61717"/>
        <label>2</label>
    </ligand>
    <ligandPart>
        <name>Fe</name>
        <dbReference type="ChEBI" id="CHEBI:18248"/>
    </ligandPart>
</feature>
<protein>
    <submittedName>
        <fullName evidence="11">Cytochrome c4</fullName>
    </submittedName>
</protein>
<keyword evidence="7 9" id="KW-0408">Iron</keyword>
<comment type="subcellular location">
    <subcellularLocation>
        <location evidence="1">Periplasm</location>
    </subcellularLocation>
</comment>
<dbReference type="EMBL" id="AP012320">
    <property type="protein sequence ID" value="BAL97392.1"/>
    <property type="molecule type" value="Genomic_DNA"/>
</dbReference>
<comment type="PTM">
    <text evidence="8">Binds 2 heme c groups covalently per subunit.</text>
</comment>
<dbReference type="InterPro" id="IPR050597">
    <property type="entry name" value="Cytochrome_c_Oxidase_Subunit"/>
</dbReference>
<keyword evidence="2" id="KW-0813">Transport</keyword>
<dbReference type="GO" id="GO:0042597">
    <property type="term" value="C:periplasmic space"/>
    <property type="evidence" value="ECO:0007669"/>
    <property type="project" value="UniProtKB-SubCell"/>
</dbReference>
<feature type="domain" description="Cytochrome c" evidence="10">
    <location>
        <begin position="17"/>
        <end position="106"/>
    </location>
</feature>
<reference evidence="11 12" key="1">
    <citation type="journal article" date="2012" name="J. Bacteriol.">
        <title>Complete genome sequence of phototrophic betaproteobacterium Rubrivivax gelatinosus IL144.</title>
        <authorList>
            <person name="Nagashima S."/>
            <person name="Kamimura A."/>
            <person name="Shimizu T."/>
            <person name="Nakamura-isaki S."/>
            <person name="Aono E."/>
            <person name="Sakamoto K."/>
            <person name="Ichikawa N."/>
            <person name="Nakazawa H."/>
            <person name="Sekine M."/>
            <person name="Yamazaki S."/>
            <person name="Fujita N."/>
            <person name="Shimada K."/>
            <person name="Hanada S."/>
            <person name="Nagashima K.V.P."/>
        </authorList>
    </citation>
    <scope>NUCLEOTIDE SEQUENCE [LARGE SCALE GENOMIC DNA]</scope>
    <source>
        <strain evidence="12">NBRC 100245 / IL144</strain>
    </source>
</reference>
<name>I0HWK5_RUBGI</name>
<dbReference type="AlphaFoldDB" id="I0HWK5"/>
<dbReference type="GO" id="GO:0005506">
    <property type="term" value="F:iron ion binding"/>
    <property type="evidence" value="ECO:0007669"/>
    <property type="project" value="InterPro"/>
</dbReference>
<dbReference type="PANTHER" id="PTHR33751:SF9">
    <property type="entry name" value="CYTOCHROME C4"/>
    <property type="match status" value="1"/>
</dbReference>
<evidence type="ECO:0000256" key="6">
    <source>
        <dbReference type="ARBA" id="ARBA00022982"/>
    </source>
</evidence>
<keyword evidence="12" id="KW-1185">Reference proteome</keyword>
<evidence type="ECO:0000256" key="5">
    <source>
        <dbReference type="ARBA" id="ARBA00022764"/>
    </source>
</evidence>
<dbReference type="InterPro" id="IPR009056">
    <property type="entry name" value="Cyt_c-like_dom"/>
</dbReference>
<feature type="binding site" description="axial binding residue" evidence="9">
    <location>
        <position position="141"/>
    </location>
    <ligand>
        <name>heme c</name>
        <dbReference type="ChEBI" id="CHEBI:61717"/>
        <label>2</label>
    </ligand>
    <ligandPart>
        <name>Fe</name>
        <dbReference type="ChEBI" id="CHEBI:18248"/>
    </ligandPart>
</feature>
<evidence type="ECO:0000313" key="12">
    <source>
        <dbReference type="Proteomes" id="UP000007883"/>
    </source>
</evidence>
<feature type="binding site" description="covalent" evidence="8">
    <location>
        <position position="137"/>
    </location>
    <ligand>
        <name>heme c</name>
        <dbReference type="ChEBI" id="CHEBI:61717"/>
        <label>2</label>
    </ligand>
</feature>
<dbReference type="Gene3D" id="1.10.760.10">
    <property type="entry name" value="Cytochrome c-like domain"/>
    <property type="match status" value="2"/>
</dbReference>
<keyword evidence="4 9" id="KW-0479">Metal-binding</keyword>
<feature type="binding site" description="axial binding residue" evidence="9">
    <location>
        <position position="40"/>
    </location>
    <ligand>
        <name>heme c</name>
        <dbReference type="ChEBI" id="CHEBI:61717"/>
        <label>1</label>
    </ligand>
    <ligandPart>
        <name>Fe</name>
        <dbReference type="ChEBI" id="CHEBI:18248"/>
    </ligandPart>
</feature>
<feature type="binding site" description="covalent" evidence="8">
    <location>
        <position position="140"/>
    </location>
    <ligand>
        <name>heme c</name>
        <dbReference type="ChEBI" id="CHEBI:61717"/>
        <label>2</label>
    </ligand>
</feature>
<evidence type="ECO:0000256" key="4">
    <source>
        <dbReference type="ARBA" id="ARBA00022723"/>
    </source>
</evidence>
<evidence type="ECO:0000313" key="11">
    <source>
        <dbReference type="EMBL" id="BAL97392.1"/>
    </source>
</evidence>
<keyword evidence="3 8" id="KW-0349">Heme</keyword>
<evidence type="ECO:0000256" key="2">
    <source>
        <dbReference type="ARBA" id="ARBA00022448"/>
    </source>
</evidence>
<dbReference type="HOGENOM" id="CLU_076280_2_1_4"/>
<dbReference type="SUPFAM" id="SSF46626">
    <property type="entry name" value="Cytochrome c"/>
    <property type="match status" value="2"/>
</dbReference>
<feature type="binding site" description="covalent" evidence="8">
    <location>
        <position position="36"/>
    </location>
    <ligand>
        <name>heme c</name>
        <dbReference type="ChEBI" id="CHEBI:61717"/>
        <label>1</label>
    </ligand>
</feature>
<organism evidence="11 12">
    <name type="scientific">Rubrivivax gelatinosus (strain NBRC 100245 / IL144)</name>
    <dbReference type="NCBI Taxonomy" id="983917"/>
    <lineage>
        <taxon>Bacteria</taxon>
        <taxon>Pseudomonadati</taxon>
        <taxon>Pseudomonadota</taxon>
        <taxon>Betaproteobacteria</taxon>
        <taxon>Burkholderiales</taxon>
        <taxon>Sphaerotilaceae</taxon>
        <taxon>Rubrivivax</taxon>
    </lineage>
</organism>
<evidence type="ECO:0000256" key="7">
    <source>
        <dbReference type="ARBA" id="ARBA00023004"/>
    </source>
</evidence>
<dbReference type="KEGG" id="rge:RGE_40560"/>
<evidence type="ECO:0000256" key="3">
    <source>
        <dbReference type="ARBA" id="ARBA00022617"/>
    </source>
</evidence>
<feature type="domain" description="Cytochrome c" evidence="10">
    <location>
        <begin position="116"/>
        <end position="202"/>
    </location>
</feature>
<evidence type="ECO:0000256" key="9">
    <source>
        <dbReference type="PIRSR" id="PIRSR000005-2"/>
    </source>
</evidence>
<dbReference type="Proteomes" id="UP000007883">
    <property type="component" value="Chromosome"/>
</dbReference>
<sequence length="202" mass="21965">MLSLVACAAWAQNPASTPSPAGKSELPAVQRAVHVCASCHGDFGRSTHKLYPALAGQTRDYMIRQMKDFRDQARAETDIQAYMWGISALLTDEQIEGLADYYAAQTPLPGKSRNAKLEAEGKQIFEQGVGDHTVRACTSCHGTNAQGDGAAPRLAGLHAEYVFRQLQAFKTPLRRHGNVMKSEAQALNDAQMKALAAYVMSR</sequence>
<dbReference type="PROSITE" id="PS51007">
    <property type="entry name" value="CYTC"/>
    <property type="match status" value="2"/>
</dbReference>
<dbReference type="InterPro" id="IPR036909">
    <property type="entry name" value="Cyt_c-like_dom_sf"/>
</dbReference>
<accession>I0HWK5</accession>
<dbReference type="PATRIC" id="fig|983917.3.peg.3956"/>
<gene>
    <name evidence="11" type="ordered locus">RGE_40560</name>
</gene>
<dbReference type="GO" id="GO:0020037">
    <property type="term" value="F:heme binding"/>
    <property type="evidence" value="ECO:0007669"/>
    <property type="project" value="InterPro"/>
</dbReference>
<dbReference type="PIRSF" id="PIRSF000005">
    <property type="entry name" value="Cytochrome_c4"/>
    <property type="match status" value="1"/>
</dbReference>
<evidence type="ECO:0000256" key="1">
    <source>
        <dbReference type="ARBA" id="ARBA00004418"/>
    </source>
</evidence>
<keyword evidence="5" id="KW-0574">Periplasm</keyword>
<dbReference type="eggNOG" id="COG2863">
    <property type="taxonomic scope" value="Bacteria"/>
</dbReference>
<dbReference type="GO" id="GO:0009055">
    <property type="term" value="F:electron transfer activity"/>
    <property type="evidence" value="ECO:0007669"/>
    <property type="project" value="InterPro"/>
</dbReference>
<feature type="binding site" description="covalent" evidence="8">
    <location>
        <position position="39"/>
    </location>
    <ligand>
        <name>heme c</name>
        <dbReference type="ChEBI" id="CHEBI:61717"/>
        <label>1</label>
    </ligand>
</feature>
<proteinExistence type="predicted"/>
<dbReference type="STRING" id="983917.RGE_40560"/>